<dbReference type="InterPro" id="IPR011251">
    <property type="entry name" value="Luciferase-like_dom"/>
</dbReference>
<dbReference type="RefSeq" id="WP_147849426.1">
    <property type="nucleotide sequence ID" value="NZ_VDUZ01000029.1"/>
</dbReference>
<keyword evidence="2" id="KW-0503">Monooxygenase</keyword>
<feature type="domain" description="Luciferase-like" evidence="3">
    <location>
        <begin position="1"/>
        <end position="377"/>
    </location>
</feature>
<dbReference type="Proteomes" id="UP000321638">
    <property type="component" value="Unassembled WGS sequence"/>
</dbReference>
<dbReference type="PANTHER" id="PTHR30137:SF8">
    <property type="entry name" value="BLR5498 PROTEIN"/>
    <property type="match status" value="1"/>
</dbReference>
<evidence type="ECO:0000256" key="1">
    <source>
        <dbReference type="ARBA" id="ARBA00023002"/>
    </source>
</evidence>
<organism evidence="4 5">
    <name type="scientific">Vineibacter terrae</name>
    <dbReference type="NCBI Taxonomy" id="2586908"/>
    <lineage>
        <taxon>Bacteria</taxon>
        <taxon>Pseudomonadati</taxon>
        <taxon>Pseudomonadota</taxon>
        <taxon>Alphaproteobacteria</taxon>
        <taxon>Hyphomicrobiales</taxon>
        <taxon>Vineibacter</taxon>
    </lineage>
</organism>
<dbReference type="OrthoDB" id="8477406at2"/>
<accession>A0A5C8PGP5</accession>
<dbReference type="AlphaFoldDB" id="A0A5C8PGP5"/>
<dbReference type="SUPFAM" id="SSF51679">
    <property type="entry name" value="Bacterial luciferase-like"/>
    <property type="match status" value="1"/>
</dbReference>
<proteinExistence type="predicted"/>
<protein>
    <submittedName>
        <fullName evidence="4">LLM class flavin-dependent oxidoreductase</fullName>
    </submittedName>
</protein>
<dbReference type="InterPro" id="IPR036661">
    <property type="entry name" value="Luciferase-like_sf"/>
</dbReference>
<keyword evidence="1" id="KW-0560">Oxidoreductase</keyword>
<gene>
    <name evidence="4" type="ORF">FHP25_23545</name>
</gene>
<dbReference type="Pfam" id="PF00296">
    <property type="entry name" value="Bac_luciferase"/>
    <property type="match status" value="1"/>
</dbReference>
<evidence type="ECO:0000313" key="4">
    <source>
        <dbReference type="EMBL" id="TXL72957.1"/>
    </source>
</evidence>
<sequence>MKFMLFVLPTVPGTLADRERLRPIGRNNERYQQMLDELRKLAVFADDVGFDVFATTEHHFHSEGYETSVAPLLLYADLAARTKRIKFSPLGLVLPSWDPMRAAEELAVLDHLTKGRMYAGFARGYQDRWVNVLGQQYHVTGAPMDGSSIDNHNRKVYEETLKVIKKAWTEEAFDYDGEYYKVPYPYKEGITRWPVHEWTRKYGAPGEIDDKGVIRKICVVPRPYQQPHPPLFQPFSVSENTIRYTAQSSIVPWILVANPPDFQRLCQVYQEVAGQAGRTLGLGESVGAFRAVHFGRTEAEAVQLLRDTNYAGFNAYFGGFGFWEAFRTQEDLTKYPAPALLPQSEWTLERMRKVKYALAGTVDQVKAEIEALHTIGGKGELEWFGWFFDQGFMSWDEEMRQIEMFAKHIIPAFRSTETKARAPEKV</sequence>
<reference evidence="4 5" key="1">
    <citation type="submission" date="2019-06" db="EMBL/GenBank/DDBJ databases">
        <title>New taxonomy in bacterial strain CC-CFT640, isolated from vineyard.</title>
        <authorList>
            <person name="Lin S.-Y."/>
            <person name="Tsai C.-F."/>
            <person name="Young C.-C."/>
        </authorList>
    </citation>
    <scope>NUCLEOTIDE SEQUENCE [LARGE SCALE GENOMIC DNA]</scope>
    <source>
        <strain evidence="4 5">CC-CFT640</strain>
    </source>
</reference>
<dbReference type="GO" id="GO:0005829">
    <property type="term" value="C:cytosol"/>
    <property type="evidence" value="ECO:0007669"/>
    <property type="project" value="TreeGrafter"/>
</dbReference>
<evidence type="ECO:0000313" key="5">
    <source>
        <dbReference type="Proteomes" id="UP000321638"/>
    </source>
</evidence>
<dbReference type="GO" id="GO:0004497">
    <property type="term" value="F:monooxygenase activity"/>
    <property type="evidence" value="ECO:0007669"/>
    <property type="project" value="UniProtKB-KW"/>
</dbReference>
<comment type="caution">
    <text evidence="4">The sequence shown here is derived from an EMBL/GenBank/DDBJ whole genome shotgun (WGS) entry which is preliminary data.</text>
</comment>
<dbReference type="InterPro" id="IPR050766">
    <property type="entry name" value="Bact_Lucif_Oxidored"/>
</dbReference>
<evidence type="ECO:0000259" key="3">
    <source>
        <dbReference type="Pfam" id="PF00296"/>
    </source>
</evidence>
<dbReference type="Gene3D" id="3.20.20.30">
    <property type="entry name" value="Luciferase-like domain"/>
    <property type="match status" value="1"/>
</dbReference>
<dbReference type="EMBL" id="VDUZ01000029">
    <property type="protein sequence ID" value="TXL72957.1"/>
    <property type="molecule type" value="Genomic_DNA"/>
</dbReference>
<evidence type="ECO:0000256" key="2">
    <source>
        <dbReference type="ARBA" id="ARBA00023033"/>
    </source>
</evidence>
<dbReference type="GO" id="GO:0016705">
    <property type="term" value="F:oxidoreductase activity, acting on paired donors, with incorporation or reduction of molecular oxygen"/>
    <property type="evidence" value="ECO:0007669"/>
    <property type="project" value="InterPro"/>
</dbReference>
<keyword evidence="5" id="KW-1185">Reference proteome</keyword>
<dbReference type="PANTHER" id="PTHR30137">
    <property type="entry name" value="LUCIFERASE-LIKE MONOOXYGENASE"/>
    <property type="match status" value="1"/>
</dbReference>
<name>A0A5C8PGP5_9HYPH</name>